<feature type="region of interest" description="Disordered" evidence="6">
    <location>
        <begin position="1"/>
        <end position="27"/>
    </location>
</feature>
<accession>A0A560WHN4</accession>
<dbReference type="GO" id="GO:0004674">
    <property type="term" value="F:protein serine/threonine kinase activity"/>
    <property type="evidence" value="ECO:0007669"/>
    <property type="project" value="UniProtKB-KW"/>
</dbReference>
<feature type="binding site" evidence="5">
    <location>
        <position position="65"/>
    </location>
    <ligand>
        <name>ATP</name>
        <dbReference type="ChEBI" id="CHEBI:30616"/>
    </ligand>
</feature>
<dbReference type="Gene3D" id="3.30.200.20">
    <property type="entry name" value="Phosphorylase Kinase, domain 1"/>
    <property type="match status" value="1"/>
</dbReference>
<keyword evidence="1" id="KW-0808">Transferase</keyword>
<keyword evidence="2 5" id="KW-0547">Nucleotide-binding</keyword>
<organism evidence="9 10">
    <name type="scientific">Marihabitans asiaticum</name>
    <dbReference type="NCBI Taxonomy" id="415218"/>
    <lineage>
        <taxon>Bacteria</taxon>
        <taxon>Bacillati</taxon>
        <taxon>Actinomycetota</taxon>
        <taxon>Actinomycetes</taxon>
        <taxon>Micrococcales</taxon>
        <taxon>Intrasporangiaceae</taxon>
        <taxon>Marihabitans</taxon>
    </lineage>
</organism>
<evidence type="ECO:0000256" key="1">
    <source>
        <dbReference type="ARBA" id="ARBA00022679"/>
    </source>
</evidence>
<feature type="transmembrane region" description="Helical" evidence="7">
    <location>
        <begin position="538"/>
        <end position="560"/>
    </location>
</feature>
<evidence type="ECO:0000313" key="10">
    <source>
        <dbReference type="Proteomes" id="UP000315628"/>
    </source>
</evidence>
<feature type="transmembrane region" description="Helical" evidence="7">
    <location>
        <begin position="466"/>
        <end position="488"/>
    </location>
</feature>
<comment type="caution">
    <text evidence="9">The sequence shown here is derived from an EMBL/GenBank/DDBJ whole genome shotgun (WGS) entry which is preliminary data.</text>
</comment>
<dbReference type="InterPro" id="IPR011009">
    <property type="entry name" value="Kinase-like_dom_sf"/>
</dbReference>
<evidence type="ECO:0000256" key="7">
    <source>
        <dbReference type="SAM" id="Phobius"/>
    </source>
</evidence>
<dbReference type="PROSITE" id="PS00108">
    <property type="entry name" value="PROTEIN_KINASE_ST"/>
    <property type="match status" value="1"/>
</dbReference>
<feature type="domain" description="Protein kinase" evidence="8">
    <location>
        <begin position="37"/>
        <end position="289"/>
    </location>
</feature>
<feature type="transmembrane region" description="Helical" evidence="7">
    <location>
        <begin position="393"/>
        <end position="423"/>
    </location>
</feature>
<keyword evidence="9" id="KW-0723">Serine/threonine-protein kinase</keyword>
<dbReference type="EMBL" id="VIUW01000001">
    <property type="protein sequence ID" value="TWD17024.1"/>
    <property type="molecule type" value="Genomic_DNA"/>
</dbReference>
<dbReference type="PROSITE" id="PS50011">
    <property type="entry name" value="PROTEIN_KINASE_DOM"/>
    <property type="match status" value="1"/>
</dbReference>
<feature type="compositionally biased region" description="Pro residues" evidence="6">
    <location>
        <begin position="356"/>
        <end position="370"/>
    </location>
</feature>
<dbReference type="InterPro" id="IPR000719">
    <property type="entry name" value="Prot_kinase_dom"/>
</dbReference>
<name>A0A560WHN4_9MICO</name>
<evidence type="ECO:0000256" key="2">
    <source>
        <dbReference type="ARBA" id="ARBA00022741"/>
    </source>
</evidence>
<evidence type="ECO:0000313" key="9">
    <source>
        <dbReference type="EMBL" id="TWD17024.1"/>
    </source>
</evidence>
<evidence type="ECO:0000256" key="4">
    <source>
        <dbReference type="ARBA" id="ARBA00022840"/>
    </source>
</evidence>
<keyword evidence="4 5" id="KW-0067">ATP-binding</keyword>
<gene>
    <name evidence="9" type="ORF">FB557_0579</name>
</gene>
<proteinExistence type="predicted"/>
<evidence type="ECO:0000256" key="5">
    <source>
        <dbReference type="PROSITE-ProRule" id="PRU10141"/>
    </source>
</evidence>
<keyword evidence="7" id="KW-0472">Membrane</keyword>
<reference evidence="9 10" key="1">
    <citation type="submission" date="2019-06" db="EMBL/GenBank/DDBJ databases">
        <title>Sequencing the genomes of 1000 actinobacteria strains.</title>
        <authorList>
            <person name="Klenk H.-P."/>
        </authorList>
    </citation>
    <scope>NUCLEOTIDE SEQUENCE [LARGE SCALE GENOMIC DNA]</scope>
    <source>
        <strain evidence="9 10">DSM 18935</strain>
    </source>
</reference>
<dbReference type="GO" id="GO:0005524">
    <property type="term" value="F:ATP binding"/>
    <property type="evidence" value="ECO:0007669"/>
    <property type="project" value="UniProtKB-UniRule"/>
</dbReference>
<dbReference type="PANTHER" id="PTHR43289">
    <property type="entry name" value="MITOGEN-ACTIVATED PROTEIN KINASE KINASE KINASE 20-RELATED"/>
    <property type="match status" value="1"/>
</dbReference>
<dbReference type="Gene3D" id="1.10.510.10">
    <property type="entry name" value="Transferase(Phosphotransferase) domain 1"/>
    <property type="match status" value="1"/>
</dbReference>
<keyword evidence="3 9" id="KW-0418">Kinase</keyword>
<evidence type="ECO:0000256" key="6">
    <source>
        <dbReference type="SAM" id="MobiDB-lite"/>
    </source>
</evidence>
<dbReference type="SMART" id="SM00220">
    <property type="entry name" value="S_TKc"/>
    <property type="match status" value="1"/>
</dbReference>
<dbReference type="CDD" id="cd14014">
    <property type="entry name" value="STKc_PknB_like"/>
    <property type="match status" value="1"/>
</dbReference>
<dbReference type="RefSeq" id="WP_144855428.1">
    <property type="nucleotide sequence ID" value="NZ_BAAAYT010000002.1"/>
</dbReference>
<dbReference type="InterPro" id="IPR017441">
    <property type="entry name" value="Protein_kinase_ATP_BS"/>
</dbReference>
<dbReference type="PROSITE" id="PS00107">
    <property type="entry name" value="PROTEIN_KINASE_ATP"/>
    <property type="match status" value="1"/>
</dbReference>
<dbReference type="Pfam" id="PF00069">
    <property type="entry name" value="Pkinase"/>
    <property type="match status" value="1"/>
</dbReference>
<dbReference type="AlphaFoldDB" id="A0A560WHN4"/>
<sequence length="585" mass="61714">MTTELLGSHPDEPVDGDPRDDGGEDVAVSDFTRIGPYRVVQQLGEGGMGVVHLALDTKGRAVALKALRPHVAHDADARERLAREVATLGRVRSERVAPVFDADLDAEQPYIVTRYVPGPSLDAHVKEHGPLDPDSLLRLARGLAEALRAIHESGIVHRDLKPGNVLLVDGDPVLIDFGIAHDADSSRMTMTGMVMGTPGYLSPEIIEGAEVHAATDWWGWAATLVFAASGRPPFGRGGMEAVLARVCRGDVDLTGVDHRLAPLLYAALNPDESRRPGADEVLRALEQYARGEDVTSALPARARPMPGSSATTVLPQRGTTVLPHAEPSGSPSPVRHQPAPPAYAAQGPPARHPEAYRPPPQQPRPGPPQQWPGMGQDDRESDPRIRLPLRSGVLAALVVALAGGFAIAPLLTLAVVLLGAVVARTIDGSMTSTVMRRYAHGRRRSDSAVAAAKSPLHLLGAIWTTLWASILPALVGVSALLVGGAVLARVATRPTSFDHPALLAGAGALACLTAWWGPGGPSLRRGTRSIVRTVTGPQPVRVAVIIGLVVVGLALGWAAWQIGAPQTWWPLVDSPLPSSTTLPTL</sequence>
<keyword evidence="10" id="KW-1185">Reference proteome</keyword>
<protein>
    <submittedName>
        <fullName evidence="9">Serine/threonine protein kinase</fullName>
    </submittedName>
</protein>
<feature type="compositionally biased region" description="Polar residues" evidence="6">
    <location>
        <begin position="308"/>
        <end position="319"/>
    </location>
</feature>
<keyword evidence="7" id="KW-1133">Transmembrane helix</keyword>
<feature type="region of interest" description="Disordered" evidence="6">
    <location>
        <begin position="295"/>
        <end position="383"/>
    </location>
</feature>
<keyword evidence="7" id="KW-0812">Transmembrane</keyword>
<feature type="transmembrane region" description="Helical" evidence="7">
    <location>
        <begin position="500"/>
        <end position="518"/>
    </location>
</feature>
<dbReference type="OrthoDB" id="9762169at2"/>
<evidence type="ECO:0000259" key="8">
    <source>
        <dbReference type="PROSITE" id="PS50011"/>
    </source>
</evidence>
<dbReference type="Proteomes" id="UP000315628">
    <property type="component" value="Unassembled WGS sequence"/>
</dbReference>
<dbReference type="PANTHER" id="PTHR43289:SF34">
    <property type="entry name" value="SERINE_THREONINE-PROTEIN KINASE YBDM-RELATED"/>
    <property type="match status" value="1"/>
</dbReference>
<dbReference type="SUPFAM" id="SSF56112">
    <property type="entry name" value="Protein kinase-like (PK-like)"/>
    <property type="match status" value="1"/>
</dbReference>
<dbReference type="InterPro" id="IPR008271">
    <property type="entry name" value="Ser/Thr_kinase_AS"/>
</dbReference>
<evidence type="ECO:0000256" key="3">
    <source>
        <dbReference type="ARBA" id="ARBA00022777"/>
    </source>
</evidence>
<feature type="compositionally biased region" description="Basic and acidic residues" evidence="6">
    <location>
        <begin position="9"/>
        <end position="21"/>
    </location>
</feature>